<evidence type="ECO:0000313" key="2">
    <source>
        <dbReference type="EMBL" id="MEE2026088.1"/>
    </source>
</evidence>
<keyword evidence="1" id="KW-0812">Transmembrane</keyword>
<reference evidence="2 3" key="1">
    <citation type="submission" date="2023-06" db="EMBL/GenBank/DDBJ databases">
        <title>Alkalimonas sp., MEB004 an alkaliphilic bacterium isolated from Lonar Lake, India.</title>
        <authorList>
            <person name="Joshi A."/>
            <person name="Thite S."/>
        </authorList>
    </citation>
    <scope>NUCLEOTIDE SEQUENCE [LARGE SCALE GENOMIC DNA]</scope>
    <source>
        <strain evidence="2 3">MEB004</strain>
    </source>
</reference>
<feature type="transmembrane region" description="Helical" evidence="1">
    <location>
        <begin position="89"/>
        <end position="115"/>
    </location>
</feature>
<evidence type="ECO:0000313" key="3">
    <source>
        <dbReference type="Proteomes" id="UP001339167"/>
    </source>
</evidence>
<organism evidence="2 3">
    <name type="scientific">Alkalimonas mucilaginosa</name>
    <dbReference type="NCBI Taxonomy" id="3057676"/>
    <lineage>
        <taxon>Bacteria</taxon>
        <taxon>Pseudomonadati</taxon>
        <taxon>Pseudomonadota</taxon>
        <taxon>Gammaproteobacteria</taxon>
        <taxon>Alkalimonas</taxon>
    </lineage>
</organism>
<feature type="transmembrane region" description="Helical" evidence="1">
    <location>
        <begin position="56"/>
        <end position="77"/>
    </location>
</feature>
<sequence>MKNEKIGRYVAIVAVLLLLVLPIGLASTAFSMYSDFQAISLFETKETQVTSDERSIGSMLTILGVGLIVPGIALLIISIAGLRYRTRWIFWFSIMVSGFAIFIFPIGTFLTAALLTTLFLTRNKSSSAETVSH</sequence>
<keyword evidence="1" id="KW-0472">Membrane</keyword>
<dbReference type="EMBL" id="JAUGZK010000025">
    <property type="protein sequence ID" value="MEE2026088.1"/>
    <property type="molecule type" value="Genomic_DNA"/>
</dbReference>
<keyword evidence="1" id="KW-1133">Transmembrane helix</keyword>
<accession>A0ABU7JL55</accession>
<evidence type="ECO:0008006" key="4">
    <source>
        <dbReference type="Google" id="ProtNLM"/>
    </source>
</evidence>
<comment type="caution">
    <text evidence="2">The sequence shown here is derived from an EMBL/GenBank/DDBJ whole genome shotgun (WGS) entry which is preliminary data.</text>
</comment>
<evidence type="ECO:0000256" key="1">
    <source>
        <dbReference type="SAM" id="Phobius"/>
    </source>
</evidence>
<proteinExistence type="predicted"/>
<dbReference type="RefSeq" id="WP_330089380.1">
    <property type="nucleotide sequence ID" value="NZ_JAUGZK010000025.1"/>
</dbReference>
<gene>
    <name evidence="2" type="ORF">QWF21_17765</name>
</gene>
<protein>
    <recommendedName>
        <fullName evidence="4">DUF4064 domain-containing protein</fullName>
    </recommendedName>
</protein>
<keyword evidence="3" id="KW-1185">Reference proteome</keyword>
<name>A0ABU7JL55_9GAMM</name>
<dbReference type="Proteomes" id="UP001339167">
    <property type="component" value="Unassembled WGS sequence"/>
</dbReference>